<name>A0A2K9NMN9_BACTC</name>
<dbReference type="SUPFAM" id="SSF56925">
    <property type="entry name" value="OMPA-like"/>
    <property type="match status" value="1"/>
</dbReference>
<protein>
    <recommendedName>
        <fullName evidence="3">Outer membrane protein beta-barrel domain-containing protein</fullName>
    </recommendedName>
</protein>
<accession>A0A2K9NMN9</accession>
<dbReference type="EMBL" id="CP025704">
    <property type="protein sequence ID" value="AUN96770.1"/>
    <property type="molecule type" value="Genomic_DNA"/>
</dbReference>
<evidence type="ECO:0000259" key="3">
    <source>
        <dbReference type="Pfam" id="PF13505"/>
    </source>
</evidence>
<dbReference type="AlphaFoldDB" id="A0A2K9NMN9"/>
<evidence type="ECO:0000256" key="2">
    <source>
        <dbReference type="SAM" id="SignalP"/>
    </source>
</evidence>
<evidence type="ECO:0000256" key="1">
    <source>
        <dbReference type="ARBA" id="ARBA00022729"/>
    </source>
</evidence>
<dbReference type="InterPro" id="IPR030820">
    <property type="entry name" value="OMP_myx_plus_Proteobacteria"/>
</dbReference>
<keyword evidence="1 2" id="KW-0732">Signal</keyword>
<gene>
    <name evidence="4" type="ORF">C0V70_01355</name>
</gene>
<dbReference type="InterPro" id="IPR011250">
    <property type="entry name" value="OMP/PagP_B-barrel"/>
</dbReference>
<dbReference type="OrthoDB" id="5294400at2"/>
<evidence type="ECO:0000313" key="5">
    <source>
        <dbReference type="Proteomes" id="UP000235584"/>
    </source>
</evidence>
<sequence length="239" mass="26737">MRMKSKVLASLVLFSLTFTTNLFASEKDIYEFSWLDPDKEVFVLQNRKFRKANHAHINVGGGITTSGAFVDSTAIQGRAGYFFTEDYGFEILYSKNSGKENETAKGVRNSGGGGTGTTPFRRIVDSYMGAMFLWSPFYSKINTFNKIVYMDWIFGLGYAQLKEKNNKLRFTQGQTAEGIETEETHSGIMWSAGLKFYINESFSVRTDLTAVHYSADNISTSGSSYKSNFDATASIGYTF</sequence>
<feature type="chain" id="PRO_5014998586" description="Outer membrane protein beta-barrel domain-containing protein" evidence="2">
    <location>
        <begin position="25"/>
        <end position="239"/>
    </location>
</feature>
<feature type="domain" description="Outer membrane protein beta-barrel" evidence="3">
    <location>
        <begin position="53"/>
        <end position="237"/>
    </location>
</feature>
<dbReference type="KEGG" id="bsto:C0V70_01355"/>
<organism evidence="4 5">
    <name type="scientific">Bacteriovorax stolpii</name>
    <name type="common">Bdellovibrio stolpii</name>
    <dbReference type="NCBI Taxonomy" id="960"/>
    <lineage>
        <taxon>Bacteria</taxon>
        <taxon>Pseudomonadati</taxon>
        <taxon>Bdellovibrionota</taxon>
        <taxon>Bacteriovoracia</taxon>
        <taxon>Bacteriovoracales</taxon>
        <taxon>Bacteriovoracaceae</taxon>
        <taxon>Bacteriovorax</taxon>
    </lineage>
</organism>
<proteinExistence type="predicted"/>
<dbReference type="Proteomes" id="UP000235584">
    <property type="component" value="Chromosome"/>
</dbReference>
<dbReference type="Pfam" id="PF13505">
    <property type="entry name" value="OMP_b-brl"/>
    <property type="match status" value="1"/>
</dbReference>
<reference evidence="4 5" key="1">
    <citation type="submission" date="2018-01" db="EMBL/GenBank/DDBJ databases">
        <title>Complete genome sequence of Bacteriovorax stolpii DSM12778.</title>
        <authorList>
            <person name="Tang B."/>
            <person name="Chang J."/>
        </authorList>
    </citation>
    <scope>NUCLEOTIDE SEQUENCE [LARGE SCALE GENOMIC DNA]</scope>
    <source>
        <strain evidence="4 5">DSM 12778</strain>
    </source>
</reference>
<dbReference type="NCBIfam" id="TIGR04565">
    <property type="entry name" value="OMP_myx_plus"/>
    <property type="match status" value="1"/>
</dbReference>
<feature type="signal peptide" evidence="2">
    <location>
        <begin position="1"/>
        <end position="24"/>
    </location>
</feature>
<dbReference type="Gene3D" id="2.40.160.20">
    <property type="match status" value="1"/>
</dbReference>
<dbReference type="InterPro" id="IPR027385">
    <property type="entry name" value="Beta-barrel_OMP"/>
</dbReference>
<evidence type="ECO:0000313" key="4">
    <source>
        <dbReference type="EMBL" id="AUN96770.1"/>
    </source>
</evidence>
<keyword evidence="5" id="KW-1185">Reference proteome</keyword>